<name>A0ABZ2Y0V1_9FIRM</name>
<dbReference type="Pfam" id="PF14281">
    <property type="entry name" value="PDDEXK_4"/>
    <property type="match status" value="1"/>
</dbReference>
<proteinExistence type="predicted"/>
<dbReference type="Proteomes" id="UP001486565">
    <property type="component" value="Chromosome"/>
</dbReference>
<evidence type="ECO:0000313" key="2">
    <source>
        <dbReference type="Proteomes" id="UP001486565"/>
    </source>
</evidence>
<evidence type="ECO:0000313" key="1">
    <source>
        <dbReference type="EMBL" id="WZL68938.1"/>
    </source>
</evidence>
<accession>A0ABZ2Y0V1</accession>
<dbReference type="RefSeq" id="WP_341875946.1">
    <property type="nucleotide sequence ID" value="NZ_CP121687.1"/>
</dbReference>
<keyword evidence="2" id="KW-1185">Reference proteome</keyword>
<dbReference type="EMBL" id="CP121687">
    <property type="protein sequence ID" value="WZL68938.1"/>
    <property type="molecule type" value="Genomic_DNA"/>
</dbReference>
<organism evidence="1 2">
    <name type="scientific">Defluviitalea saccharophila</name>
    <dbReference type="NCBI Taxonomy" id="879970"/>
    <lineage>
        <taxon>Bacteria</taxon>
        <taxon>Bacillati</taxon>
        <taxon>Bacillota</taxon>
        <taxon>Clostridia</taxon>
        <taxon>Lachnospirales</taxon>
        <taxon>Defluviitaleaceae</taxon>
        <taxon>Defluviitalea</taxon>
    </lineage>
</organism>
<sequence>MSDRTEYKNLKNSMETLDKIFKYLPEKDRKIKTIPRIFNRTYDENFISDFLAYVLDPLQNGVGIEPLIKVIEEYSERGINILHNLTLAEKNNISIMREYTFSNGRRIDILINIQDELIIGIENKIFSSELENQTKDYADSISSSFPDCEYVLLFLTPKGTPPESDDFSSMSYKQLIDQLRKVKFDYRDDIRRKIIFDEFILHVEEYMMNKKSESITDQTRLYLEYQETIEKLNQYFKKDSLMVFEEFEGIIRNIFEEEEWQFNIKQDRKWHTVYKKSWDIKGLFIHHEFWISNENILIRPVLYHMIEIEGRHREVFLTLFDKEYEKIKDEYINKNIIYRPEDRKMAIAYRILDNYFRPDYKEENRLAEEINKCKFIEEAIEKVYKEFLKTI</sequence>
<reference evidence="1 2" key="1">
    <citation type="submission" date="2023-03" db="EMBL/GenBank/DDBJ databases">
        <title>Novel Species.</title>
        <authorList>
            <person name="Ma S."/>
        </authorList>
    </citation>
    <scope>NUCLEOTIDE SEQUENCE [LARGE SCALE GENOMIC DNA]</scope>
    <source>
        <strain evidence="1 2">LIND6LT2</strain>
    </source>
</reference>
<protein>
    <submittedName>
        <fullName evidence="1">PD-(D/E)XK nuclease family protein</fullName>
    </submittedName>
</protein>
<dbReference type="InterPro" id="IPR029470">
    <property type="entry name" value="PDDEXK_4"/>
</dbReference>
<gene>
    <name evidence="1" type="ORF">QBE51_08910</name>
</gene>